<keyword evidence="4 8" id="KW-0812">Transmembrane</keyword>
<proteinExistence type="predicted"/>
<dbReference type="EMBL" id="JBHSOW010000042">
    <property type="protein sequence ID" value="MFC5649873.1"/>
    <property type="molecule type" value="Genomic_DNA"/>
</dbReference>
<dbReference type="SMART" id="SM00793">
    <property type="entry name" value="AgrB"/>
    <property type="match status" value="1"/>
</dbReference>
<evidence type="ECO:0000256" key="5">
    <source>
        <dbReference type="ARBA" id="ARBA00022801"/>
    </source>
</evidence>
<name>A0ABW0VVF9_9BACL</name>
<dbReference type="RefSeq" id="WP_379188418.1">
    <property type="nucleotide sequence ID" value="NZ_JBHSOW010000042.1"/>
</dbReference>
<keyword evidence="7 8" id="KW-0472">Membrane</keyword>
<evidence type="ECO:0000256" key="3">
    <source>
        <dbReference type="ARBA" id="ARBA00022670"/>
    </source>
</evidence>
<feature type="transmembrane region" description="Helical" evidence="8">
    <location>
        <begin position="38"/>
        <end position="67"/>
    </location>
</feature>
<evidence type="ECO:0000256" key="2">
    <source>
        <dbReference type="ARBA" id="ARBA00022654"/>
    </source>
</evidence>
<dbReference type="Proteomes" id="UP001596047">
    <property type="component" value="Unassembled WGS sequence"/>
</dbReference>
<organism evidence="9 10">
    <name type="scientific">Paenibacillus solisilvae</name>
    <dbReference type="NCBI Taxonomy" id="2486751"/>
    <lineage>
        <taxon>Bacteria</taxon>
        <taxon>Bacillati</taxon>
        <taxon>Bacillota</taxon>
        <taxon>Bacilli</taxon>
        <taxon>Bacillales</taxon>
        <taxon>Paenibacillaceae</taxon>
        <taxon>Paenibacillus</taxon>
    </lineage>
</organism>
<feature type="transmembrane region" description="Helical" evidence="8">
    <location>
        <begin position="102"/>
        <end position="122"/>
    </location>
</feature>
<evidence type="ECO:0000256" key="7">
    <source>
        <dbReference type="ARBA" id="ARBA00023136"/>
    </source>
</evidence>
<gene>
    <name evidence="9" type="ORF">ACFPYJ_12210</name>
</gene>
<keyword evidence="2" id="KW-0673">Quorum sensing</keyword>
<evidence type="ECO:0000256" key="6">
    <source>
        <dbReference type="ARBA" id="ARBA00022989"/>
    </source>
</evidence>
<reference evidence="10" key="1">
    <citation type="journal article" date="2019" name="Int. J. Syst. Evol. Microbiol.">
        <title>The Global Catalogue of Microorganisms (GCM) 10K type strain sequencing project: providing services to taxonomists for standard genome sequencing and annotation.</title>
        <authorList>
            <consortium name="The Broad Institute Genomics Platform"/>
            <consortium name="The Broad Institute Genome Sequencing Center for Infectious Disease"/>
            <person name="Wu L."/>
            <person name="Ma J."/>
        </authorList>
    </citation>
    <scope>NUCLEOTIDE SEQUENCE [LARGE SCALE GENOMIC DNA]</scope>
    <source>
        <strain evidence="10">CGMCC 1.3240</strain>
    </source>
</reference>
<accession>A0ABW0VVF9</accession>
<protein>
    <submittedName>
        <fullName evidence="9">Accessory gene regulator B family protein</fullName>
    </submittedName>
</protein>
<dbReference type="InterPro" id="IPR006741">
    <property type="entry name" value="AgrB"/>
</dbReference>
<keyword evidence="1" id="KW-1003">Cell membrane</keyword>
<feature type="transmembrane region" description="Helical" evidence="8">
    <location>
        <begin position="142"/>
        <end position="167"/>
    </location>
</feature>
<evidence type="ECO:0000256" key="8">
    <source>
        <dbReference type="SAM" id="Phobius"/>
    </source>
</evidence>
<keyword evidence="3" id="KW-0645">Protease</keyword>
<evidence type="ECO:0000313" key="10">
    <source>
        <dbReference type="Proteomes" id="UP001596047"/>
    </source>
</evidence>
<evidence type="ECO:0000313" key="9">
    <source>
        <dbReference type="EMBL" id="MFC5649873.1"/>
    </source>
</evidence>
<evidence type="ECO:0000256" key="4">
    <source>
        <dbReference type="ARBA" id="ARBA00022692"/>
    </source>
</evidence>
<keyword evidence="5" id="KW-0378">Hydrolase</keyword>
<keyword evidence="6 8" id="KW-1133">Transmembrane helix</keyword>
<evidence type="ECO:0000256" key="1">
    <source>
        <dbReference type="ARBA" id="ARBA00022475"/>
    </source>
</evidence>
<dbReference type="Pfam" id="PF04647">
    <property type="entry name" value="AgrB"/>
    <property type="match status" value="1"/>
</dbReference>
<feature type="transmembrane region" description="Helical" evidence="8">
    <location>
        <begin position="79"/>
        <end position="96"/>
    </location>
</feature>
<sequence>MIEALANKLATNIKIKVPDHPASVNVLKFALAALLNGAFIVVFSLIISLIIGTLPATILVLISFAVLRQMSGGIHLKSGIACVLTSITGVILLSLADINKNAIFVVNIVNIILALTFSPSGIEKQTRIKPKYFPLLKISSTLLVAVNIYINSPVLAATFFVQCLTLIRNPVRGRRGKI</sequence>
<comment type="caution">
    <text evidence="9">The sequence shown here is derived from an EMBL/GenBank/DDBJ whole genome shotgun (WGS) entry which is preliminary data.</text>
</comment>
<keyword evidence="10" id="KW-1185">Reference proteome</keyword>